<dbReference type="SUPFAM" id="SSF63848">
    <property type="entry name" value="Cell-division inhibitor MinC, C-terminal domain"/>
    <property type="match status" value="1"/>
</dbReference>
<dbReference type="InterPro" id="IPR005526">
    <property type="entry name" value="Septum_form_inhib_MinC_C"/>
</dbReference>
<keyword evidence="4 6" id="KW-0131">Cell cycle</keyword>
<dbReference type="InterPro" id="IPR036145">
    <property type="entry name" value="MinC_C_sf"/>
</dbReference>
<dbReference type="InterPro" id="IPR013033">
    <property type="entry name" value="MinC"/>
</dbReference>
<dbReference type="NCBIfam" id="TIGR01222">
    <property type="entry name" value="minC"/>
    <property type="match status" value="1"/>
</dbReference>
<evidence type="ECO:0000256" key="6">
    <source>
        <dbReference type="HAMAP-Rule" id="MF_00267"/>
    </source>
</evidence>
<dbReference type="RefSeq" id="WP_353948073.1">
    <property type="nucleotide sequence ID" value="NZ_CP159510.1"/>
</dbReference>
<evidence type="ECO:0000256" key="3">
    <source>
        <dbReference type="ARBA" id="ARBA00023210"/>
    </source>
</evidence>
<dbReference type="GO" id="GO:0000917">
    <property type="term" value="P:division septum assembly"/>
    <property type="evidence" value="ECO:0007669"/>
    <property type="project" value="UniProtKB-KW"/>
</dbReference>
<comment type="subunit">
    <text evidence="5 6">Interacts with MinD and FtsZ.</text>
</comment>
<evidence type="ECO:0000256" key="2">
    <source>
        <dbReference type="ARBA" id="ARBA00022618"/>
    </source>
</evidence>
<dbReference type="InterPro" id="IPR016098">
    <property type="entry name" value="CAP/MinC_C"/>
</dbReference>
<dbReference type="PANTHER" id="PTHR34108">
    <property type="entry name" value="SEPTUM SITE-DETERMINING PROTEIN MINC"/>
    <property type="match status" value="1"/>
</dbReference>
<comment type="similarity">
    <text evidence="1 6">Belongs to the MinC family.</text>
</comment>
<evidence type="ECO:0000256" key="5">
    <source>
        <dbReference type="ARBA" id="ARBA00046874"/>
    </source>
</evidence>
<dbReference type="Gene3D" id="3.30.160.540">
    <property type="match status" value="1"/>
</dbReference>
<keyword evidence="3 6" id="KW-0717">Septation</keyword>
<dbReference type="HAMAP" id="MF_00267">
    <property type="entry name" value="MinC"/>
    <property type="match status" value="1"/>
</dbReference>
<dbReference type="AlphaFoldDB" id="A0AAU8IEE1"/>
<keyword evidence="2 6" id="KW-0132">Cell division</keyword>
<dbReference type="PANTHER" id="PTHR34108:SF1">
    <property type="entry name" value="SEPTUM SITE-DETERMINING PROTEIN MINC"/>
    <property type="match status" value="1"/>
</dbReference>
<accession>A0AAU8IEE1</accession>
<dbReference type="Pfam" id="PF22642">
    <property type="entry name" value="MinC_N_1"/>
    <property type="match status" value="1"/>
</dbReference>
<organism evidence="9">
    <name type="scientific">Sporolactobacillus sp. Y61</name>
    <dbReference type="NCBI Taxonomy" id="3160863"/>
    <lineage>
        <taxon>Bacteria</taxon>
        <taxon>Bacillati</taxon>
        <taxon>Bacillota</taxon>
        <taxon>Bacilli</taxon>
        <taxon>Bacillales</taxon>
        <taxon>Sporolactobacillaceae</taxon>
        <taxon>Sporolactobacillus</taxon>
    </lineage>
</organism>
<feature type="domain" description="Septum site-determining protein MinC N-terminal" evidence="8">
    <location>
        <begin position="8"/>
        <end position="85"/>
    </location>
</feature>
<reference evidence="9" key="1">
    <citation type="submission" date="2024-06" db="EMBL/GenBank/DDBJ databases">
        <authorList>
            <person name="Fan A."/>
            <person name="Zhang F.Y."/>
            <person name="Zhang L."/>
        </authorList>
    </citation>
    <scope>NUCLEOTIDE SEQUENCE</scope>
    <source>
        <strain evidence="9">Y61</strain>
    </source>
</reference>
<evidence type="ECO:0000313" key="9">
    <source>
        <dbReference type="EMBL" id="XCJ16629.1"/>
    </source>
</evidence>
<dbReference type="EMBL" id="CP159510">
    <property type="protein sequence ID" value="XCJ16629.1"/>
    <property type="molecule type" value="Genomic_DNA"/>
</dbReference>
<comment type="function">
    <text evidence="6">Cell division inhibitor that blocks the formation of polar Z ring septums. Rapidly oscillates between the poles of the cell to destabilize FtsZ filaments that have formed before they mature into polar Z rings. Prevents FtsZ polymerization.</text>
</comment>
<protein>
    <recommendedName>
        <fullName evidence="6">Probable septum site-determining protein MinC</fullName>
    </recommendedName>
</protein>
<evidence type="ECO:0000259" key="7">
    <source>
        <dbReference type="Pfam" id="PF03775"/>
    </source>
</evidence>
<evidence type="ECO:0000256" key="1">
    <source>
        <dbReference type="ARBA" id="ARBA00006291"/>
    </source>
</evidence>
<dbReference type="Pfam" id="PF03775">
    <property type="entry name" value="MinC_C"/>
    <property type="match status" value="1"/>
</dbReference>
<evidence type="ECO:0000256" key="4">
    <source>
        <dbReference type="ARBA" id="ARBA00023306"/>
    </source>
</evidence>
<dbReference type="InterPro" id="IPR055219">
    <property type="entry name" value="MinC_N_1"/>
</dbReference>
<evidence type="ECO:0000259" key="8">
    <source>
        <dbReference type="Pfam" id="PF22642"/>
    </source>
</evidence>
<proteinExistence type="inferred from homology"/>
<dbReference type="GO" id="GO:1901891">
    <property type="term" value="P:regulation of cell septum assembly"/>
    <property type="evidence" value="ECO:0007669"/>
    <property type="project" value="InterPro"/>
</dbReference>
<dbReference type="Gene3D" id="2.160.20.70">
    <property type="match status" value="1"/>
</dbReference>
<gene>
    <name evidence="6 9" type="primary">minC</name>
    <name evidence="9" type="ORF">ABNN70_13405</name>
</gene>
<dbReference type="GO" id="GO:0000902">
    <property type="term" value="P:cell morphogenesis"/>
    <property type="evidence" value="ECO:0007669"/>
    <property type="project" value="InterPro"/>
</dbReference>
<feature type="domain" description="Septum formation inhibitor MinC C-terminal" evidence="7">
    <location>
        <begin position="107"/>
        <end position="210"/>
    </location>
</feature>
<sequence length="229" mass="25377">MSASLPLVTMKGRKDGLVLIMDENCTYDALLQDLKEKLSVNKYFDQDDPVISVKVEAGNRYLSAAQKSELVSVIRSFDHLQVEKIETNVMTREEFEKEKSREQVVPVERMIRSGQMLTIEGNLLLIGDVNPGGRVSATGNIYILGTLRGIAAAGIRENNREAIIAASIMEPTQLRIGDLICGMDKPLSTDEDETAPKCAYIDQSHGEIVIDTIHDSVVRYHLAMVPEKS</sequence>
<name>A0AAU8IEE1_9BACL</name>